<dbReference type="AlphaFoldDB" id="A0A0A8J3Q4"/>
<sequence length="492" mass="55997">MSKITKNIFANYLGVVITTALSFLVVPFYLKILGKDSFGLIGIASLIQGWVMLLNSGLAPVTGREAAKAYAIGNSWREAAIFFRTVDVFLISLSLIVFVIFYISRGWLSNVWIESSSLNSSTISLALCLLIAMTSIRLLTSITRGILANIDRQIWLNNNLIIFSLLRFAASIPLLYAYPGINYLFIWWLFVSLLEYFSIQYKTWSIIPVKINFFIFDFLSIKKRWKMIVALASTSLIWVLITNTDKLILSTYLSLESYGFYSIATLLSSSIIILAQPIAQAFQPKMTSAFTHGGIENAEMILREATKWIVYLIYPIVVILCLYPNQIIFVWTGDSDAMQQAGDFLIGYTIGNIFIALGSILYAFQVSIGIVRKHLQGNIILCVCYLPLIPFIVTKYGAIGISILWAIVNFIYFVLWNLHLLKKITKTLYPQWVLIETLLPLIMLFLIMTFVRYFFVLDGQYSRFILFLLLCLLTCVAFVINLLNMKLLKYRN</sequence>
<evidence type="ECO:0000256" key="1">
    <source>
        <dbReference type="ARBA" id="ARBA00004651"/>
    </source>
</evidence>
<evidence type="ECO:0000256" key="5">
    <source>
        <dbReference type="ARBA" id="ARBA00023136"/>
    </source>
</evidence>
<dbReference type="InterPro" id="IPR050833">
    <property type="entry name" value="Poly_Biosynth_Transport"/>
</dbReference>
<evidence type="ECO:0000313" key="6">
    <source>
        <dbReference type="EMBL" id="BAQ00876.1"/>
    </source>
</evidence>
<organism evidence="6">
    <name type="scientific">Escherichia coli</name>
    <dbReference type="NCBI Taxonomy" id="562"/>
    <lineage>
        <taxon>Bacteria</taxon>
        <taxon>Pseudomonadati</taxon>
        <taxon>Pseudomonadota</taxon>
        <taxon>Gammaproteobacteria</taxon>
        <taxon>Enterobacterales</taxon>
        <taxon>Enterobacteriaceae</taxon>
        <taxon>Escherichia</taxon>
    </lineage>
</organism>
<dbReference type="RefSeq" id="WP_024195390.1">
    <property type="nucleotide sequence ID" value="NZ_JABUWE010000126.1"/>
</dbReference>
<evidence type="ECO:0000256" key="4">
    <source>
        <dbReference type="ARBA" id="ARBA00022989"/>
    </source>
</evidence>
<dbReference type="GO" id="GO:0042910">
    <property type="term" value="F:xenobiotic transmembrane transporter activity"/>
    <property type="evidence" value="ECO:0007669"/>
    <property type="project" value="InterPro"/>
</dbReference>
<accession>A0A0A8J3Q4</accession>
<proteinExistence type="predicted"/>
<dbReference type="Pfam" id="PF01554">
    <property type="entry name" value="MatE"/>
    <property type="match status" value="1"/>
</dbReference>
<dbReference type="EMBL" id="AB811616">
    <property type="protein sequence ID" value="BAQ00876.1"/>
    <property type="molecule type" value="Genomic_DNA"/>
</dbReference>
<reference evidence="6" key="1">
    <citation type="journal article" date="2014" name="DNA Res.">
        <title>A complete view of the genetic diversity of the Escherichia coli O-antigen biosynthesis gene cluster.</title>
        <authorList>
            <person name="Iguchi A."/>
            <person name="Iyoda S."/>
            <person name="Kikuchi T."/>
            <person name="Ogura Y."/>
            <person name="Katsura K."/>
            <person name="Ohnishi M."/>
            <person name="Hayashi T."/>
            <person name="Thomson N.R."/>
        </authorList>
    </citation>
    <scope>NUCLEOTIDE SEQUENCE</scope>
    <source>
        <strain evidence="6">H7</strain>
    </source>
</reference>
<keyword evidence="5" id="KW-0472">Membrane</keyword>
<comment type="subcellular location">
    <subcellularLocation>
        <location evidence="1">Cell membrane</location>
        <topology evidence="1">Multi-pass membrane protein</topology>
    </subcellularLocation>
</comment>
<protein>
    <submittedName>
        <fullName evidence="6">O-antigen flippase</fullName>
    </submittedName>
</protein>
<dbReference type="GO" id="GO:0005886">
    <property type="term" value="C:plasma membrane"/>
    <property type="evidence" value="ECO:0007669"/>
    <property type="project" value="UniProtKB-SubCell"/>
</dbReference>
<evidence type="ECO:0000256" key="2">
    <source>
        <dbReference type="ARBA" id="ARBA00022475"/>
    </source>
</evidence>
<gene>
    <name evidence="6" type="primary">wzx</name>
</gene>
<keyword evidence="2" id="KW-1003">Cell membrane</keyword>
<dbReference type="GO" id="GO:0015297">
    <property type="term" value="F:antiporter activity"/>
    <property type="evidence" value="ECO:0007669"/>
    <property type="project" value="InterPro"/>
</dbReference>
<name>A0A0A8J3Q4_ECOLX</name>
<dbReference type="PANTHER" id="PTHR30250">
    <property type="entry name" value="PST FAMILY PREDICTED COLANIC ACID TRANSPORTER"/>
    <property type="match status" value="1"/>
</dbReference>
<dbReference type="PANTHER" id="PTHR30250:SF26">
    <property type="entry name" value="PSMA PROTEIN"/>
    <property type="match status" value="1"/>
</dbReference>
<evidence type="ECO:0000256" key="3">
    <source>
        <dbReference type="ARBA" id="ARBA00022692"/>
    </source>
</evidence>
<keyword evidence="4" id="KW-1133">Transmembrane helix</keyword>
<dbReference type="InterPro" id="IPR002528">
    <property type="entry name" value="MATE_fam"/>
</dbReference>
<keyword evidence="3" id="KW-0812">Transmembrane</keyword>